<evidence type="ECO:0000256" key="1">
    <source>
        <dbReference type="SAM" id="MobiDB-lite"/>
    </source>
</evidence>
<proteinExistence type="predicted"/>
<reference evidence="3" key="1">
    <citation type="submission" date="2016-11" db="UniProtKB">
        <authorList>
            <consortium name="WormBaseParasite"/>
        </authorList>
    </citation>
    <scope>IDENTIFICATION</scope>
</reference>
<protein>
    <submittedName>
        <fullName evidence="3">EGF-like domain-containing protein</fullName>
    </submittedName>
</protein>
<name>A0A1I8HUJ2_9PLAT</name>
<dbReference type="Proteomes" id="UP000095280">
    <property type="component" value="Unplaced"/>
</dbReference>
<sequence length="857" mass="94115">QFRKRATVSHSYSTELQSHKSYSRTRAQQSSNPFNSRECRWRNQHELLHQAGESLLLPLERGRLGLPGHADVVDGNSRQHHKQAEAGALRLGVQRHNQQPLTVNTMAGIGVLRFTLMYDRKAGSCFSLAPTKKILPDVNSRPFTAPKQDMDTARGITNANTPYADRRRQRLTARDLRTEIVKATERRIEQMQPRTRIPLQRAGEKDGGAEKMPICFVDCKRDKTERRLDCSAKSFIKDPVSSGSEKMTRAKSRSDPVSQVFRSLECPDSTVHPVFGLRTAPGVTFDGLADGPADGHATELPRCQQFVYLGSPRLPRSFPALVRICGVAAGLPGLPFVLLEQSCSPRPYLTARGRRCSRRWSRPSCSTTPRSGRTIPAGQARNRRFDDCLLADDGGVAFVRDLALRRALLSAIILSDCPLQLSLCTTMASRPVWLLFARHHHLQGKIRCQECPFCLSGVENAEHFICDCPAFTRERLIYLGSNLDLSDGFRPEILYQLVRYLRATGRATICGHRHHRISLRDTAAPPPARSAAPSPVVARIRPETTSQGAFQGLGANVVRTAGSVHGAGISQQAVDETPIRLGSDDLACQLESPMAQQFAGTGQDGAAIERRIDGVLVAAILKSARSRRIDLLFERICLGVVQQDGLDHRPEQRRPLAVRQGLGLQDSRHGTEGSTDKSTVTSQVLANVRYQTAKANARRNAHQLALSALDGRGQQGEIFSVAKHAEPPLWLTSTHASPQQKAVVVGRNSRPQHPVKHQIASHQNKPNLTTALIVLGAWALLLTPLLVAGESPIEDEVLEKRGSKDVITYFPCSYGGIPYPVTCGSGTGPRIFKSRNRFLVCVCLCPPGKTGPNCGSS</sequence>
<keyword evidence="2" id="KW-1185">Reference proteome</keyword>
<organism evidence="2 3">
    <name type="scientific">Macrostomum lignano</name>
    <dbReference type="NCBI Taxonomy" id="282301"/>
    <lineage>
        <taxon>Eukaryota</taxon>
        <taxon>Metazoa</taxon>
        <taxon>Spiralia</taxon>
        <taxon>Lophotrochozoa</taxon>
        <taxon>Platyhelminthes</taxon>
        <taxon>Rhabditophora</taxon>
        <taxon>Macrostomorpha</taxon>
        <taxon>Macrostomida</taxon>
        <taxon>Macrostomidae</taxon>
        <taxon>Macrostomum</taxon>
    </lineage>
</organism>
<evidence type="ECO:0000313" key="3">
    <source>
        <dbReference type="WBParaSite" id="maker-uti_cns_0008074-snap-gene-0.3-mRNA-1"/>
    </source>
</evidence>
<feature type="region of interest" description="Disordered" evidence="1">
    <location>
        <begin position="1"/>
        <end position="36"/>
    </location>
</feature>
<feature type="compositionally biased region" description="Basic and acidic residues" evidence="1">
    <location>
        <begin position="666"/>
        <end position="675"/>
    </location>
</feature>
<evidence type="ECO:0000313" key="2">
    <source>
        <dbReference type="Proteomes" id="UP000095280"/>
    </source>
</evidence>
<dbReference type="AlphaFoldDB" id="A0A1I8HUJ2"/>
<feature type="compositionally biased region" description="Polar residues" evidence="1">
    <location>
        <begin position="8"/>
        <end position="35"/>
    </location>
</feature>
<dbReference type="WBParaSite" id="maker-uti_cns_0008074-snap-gene-0.3-mRNA-1">
    <property type="protein sequence ID" value="maker-uti_cns_0008074-snap-gene-0.3-mRNA-1"/>
    <property type="gene ID" value="maker-uti_cns_0008074-snap-gene-0.3"/>
</dbReference>
<feature type="region of interest" description="Disordered" evidence="1">
    <location>
        <begin position="658"/>
        <end position="679"/>
    </location>
</feature>
<accession>A0A1I8HUJ2</accession>